<feature type="compositionally biased region" description="Low complexity" evidence="1">
    <location>
        <begin position="24"/>
        <end position="33"/>
    </location>
</feature>
<evidence type="ECO:0000256" key="1">
    <source>
        <dbReference type="SAM" id="MobiDB-lite"/>
    </source>
</evidence>
<evidence type="ECO:0000313" key="2">
    <source>
        <dbReference type="EMBL" id="CAB36729.1"/>
    </source>
</evidence>
<reference evidence="2" key="2">
    <citation type="submission" date="1999-02" db="EMBL/GenBank/DDBJ databases">
        <authorList>
            <person name="Bevan M."/>
            <person name="Wedler H."/>
            <person name="Wedler E."/>
            <person name="Wambutt R."/>
            <person name="Hoheisel J."/>
            <person name="Mewes H.W."/>
            <person name="Mayer K.F.X."/>
            <person name="Schueller C."/>
        </authorList>
    </citation>
    <scope>NUCLEOTIDE SEQUENCE</scope>
</reference>
<feature type="region of interest" description="Disordered" evidence="1">
    <location>
        <begin position="1"/>
        <end position="102"/>
    </location>
</feature>
<accession>Q9SW39</accession>
<feature type="compositionally biased region" description="Polar residues" evidence="1">
    <location>
        <begin position="78"/>
        <end position="88"/>
    </location>
</feature>
<dbReference type="PIR" id="T05508">
    <property type="entry name" value="T05508"/>
</dbReference>
<gene>
    <name evidence="2" type="primary">F13M23.10</name>
</gene>
<reference evidence="2" key="3">
    <citation type="submission" date="1999-02" db="EMBL/GenBank/DDBJ databases">
        <authorList>
            <person name="EU Arabidopsis sequencing project"/>
        </authorList>
    </citation>
    <scope>NUCLEOTIDE SEQUENCE</scope>
</reference>
<sequence length="124" mass="12796">MVSPGRSDSTSGENNNPPDGSSGKRSPSSPADKSPSKRQKVSDRRHYFLSIFRVPSGASDGGDTLPPSDSSKCVLGDTTPTSGDSQIDASAAAATTSQPPPVAQGPLLLFLFDLYALGPNLNSF</sequence>
<proteinExistence type="predicted"/>
<name>Q9SW39_ARATH</name>
<feature type="compositionally biased region" description="Polar residues" evidence="1">
    <location>
        <begin position="1"/>
        <end position="19"/>
    </location>
</feature>
<protein>
    <submittedName>
        <fullName evidence="2">Uncharacterized protein F13M23.10</fullName>
    </submittedName>
</protein>
<dbReference type="EMBL" id="AL035523">
    <property type="protein sequence ID" value="CAB36729.1"/>
    <property type="molecule type" value="Genomic_DNA"/>
</dbReference>
<dbReference type="AlphaFoldDB" id="Q9SW39"/>
<organism evidence="2">
    <name type="scientific">Arabidopsis thaliana</name>
    <name type="common">Mouse-ear cress</name>
    <dbReference type="NCBI Taxonomy" id="3702"/>
    <lineage>
        <taxon>Eukaryota</taxon>
        <taxon>Viridiplantae</taxon>
        <taxon>Streptophyta</taxon>
        <taxon>Embryophyta</taxon>
        <taxon>Tracheophyta</taxon>
        <taxon>Spermatophyta</taxon>
        <taxon>Magnoliopsida</taxon>
        <taxon>eudicotyledons</taxon>
        <taxon>Gunneridae</taxon>
        <taxon>Pentapetalae</taxon>
        <taxon>rosids</taxon>
        <taxon>malvids</taxon>
        <taxon>Brassicales</taxon>
        <taxon>Brassicaceae</taxon>
        <taxon>Camelineae</taxon>
        <taxon>Arabidopsis</taxon>
    </lineage>
</organism>
<reference key="1">
    <citation type="journal article" date="1999" name="Nature">
        <title>Sequence and analysis of chromosome 4 of the plant Arabidopsis thaliana.</title>
        <authorList>
            <consortium name="EU"/>
            <consortium name="CSHL and WU Arabidopsis Sequencing Project"/>
            <person name="Mayer K."/>
            <person name="Schuller C."/>
            <person name="Wambutt R."/>
            <person name="Murphy G."/>
            <person name="Volckaert G."/>
            <person name="Pohl T."/>
            <person name="Dusterhoft A."/>
            <person name="Stiekema W."/>
            <person name="Entian K.D."/>
            <person name="Terryn N."/>
            <person name="Harris B."/>
            <person name="Ansorge W."/>
            <person name="Brandt P."/>
            <person name="Grivell L."/>
            <person name="Rieger M."/>
            <person name="Weichselgartner M."/>
            <person name="de Simone V."/>
            <person name="Obermaier B."/>
            <person name="Mache R."/>
            <person name="Muller M."/>
            <person name="Kreis M."/>
            <person name="Delseny M."/>
            <person name="Puigdomenech P."/>
            <person name="Watson M."/>
            <person name="Schmidtheini T."/>
            <person name="Reichert B."/>
            <person name="Portatelle D."/>
            <person name="Perez-Alonso M."/>
            <person name="Boutry M."/>
            <person name="Bancroft I."/>
            <person name="Vos P."/>
            <person name="Hoheisel J."/>
            <person name="Zimmermann W."/>
            <person name="Wedler H."/>
            <person name="Ridley P."/>
            <person name="Langham S.A."/>
            <person name="McCullagh B."/>
            <person name="Bilham L."/>
            <person name="Robben J."/>
            <person name="Van der Schueren J."/>
            <person name="Grymonprez B."/>
            <person name="Chuang Y.J."/>
            <person name="Vandenbussche F."/>
            <person name="Braeken M."/>
            <person name="Weltjens I."/>
            <person name="Voet M."/>
            <person name="Bastiaens I."/>
            <person name="Aert R."/>
            <person name="Defoor E."/>
            <person name="Weitzenegger T."/>
            <person name="Bothe G."/>
            <person name="Ramsperger U."/>
            <person name="Hilbert H."/>
            <person name="Braun M."/>
            <person name="Holzer E."/>
            <person name="Brandt A."/>
            <person name="Peters S."/>
            <person name="van Staveren M."/>
            <person name="Dirske W."/>
            <person name="Mooijman P."/>
            <person name="Klein Lankhorst R."/>
            <person name="Rose M."/>
            <person name="Hauf J."/>
            <person name="Kotter P."/>
            <person name="Berneiser S."/>
            <person name="Hempel S."/>
            <person name="Feldpausch M."/>
            <person name="Lamberth S."/>
            <person name="Van den Daele H."/>
            <person name="De Keyser A."/>
            <person name="Buysshaert C."/>
            <person name="Gielen J."/>
            <person name="Villarroel R."/>
            <person name="De Clercq R."/>
            <person name="Van Montagu M."/>
            <person name="Rogers J."/>
            <person name="Cronin A."/>
            <person name="Quail M."/>
            <person name="Bray-Allen S."/>
            <person name="Clark L."/>
            <person name="Doggett J."/>
            <person name="Hall S."/>
            <person name="Kay M."/>
            <person name="Lennard N."/>
            <person name="McLay K."/>
            <person name="Mayes R."/>
            <person name="Pettett A."/>
            <person name="Rajandream M.A."/>
            <person name="Lyne M."/>
            <person name="Benes V."/>
            <person name="Rechmann S."/>
            <person name="Borkova D."/>
            <person name="Blocker H."/>
            <person name="Scharfe M."/>
            <person name="Grimm M."/>
            <person name="Lohnert T.H."/>
            <person name="Dose S."/>
            <person name="de Haan M."/>
            <person name="Maarse A."/>
            <person name="Schafer M."/>
            <person name="Muller-Auer S."/>
            <person name="Gabel C."/>
            <person name="Fuchs M."/>
            <person name="Fartmann B."/>
            <person name="Granderath K."/>
            <person name="Dauner D."/>
            <person name="Herzl A."/>
            <person name="Neumann S."/>
            <person name="Argiriou A."/>
            <person name="Vitale D."/>
            <person name="Liguori R."/>
            <person name="Piravandi E."/>
            <person name="Massenet O."/>
            <person name="Quigley F."/>
            <person name="Clabauld G."/>
            <person name="Mundlein A."/>
            <person name="Felber R."/>
            <person name="Schnabl S."/>
            <person name="Hiller R."/>
            <person name="Schmidt W."/>
            <person name="Lecharny A."/>
            <person name="Aubourg S."/>
            <person name="Chefdor F."/>
            <person name="Cooke R."/>
            <person name="Berger C."/>
            <person name="Montfort A."/>
            <person name="Casacuberta E."/>
            <person name="Gibbons T."/>
            <person name="Weber N."/>
            <person name="Vandenbol M."/>
            <person name="Bargues M."/>
            <person name="Terol J."/>
            <person name="Torres A."/>
            <person name="Perez-Perez A."/>
            <person name="Purnelle B."/>
            <person name="Bent E."/>
            <person name="Johnson S."/>
            <person name="Tacon D."/>
            <person name="Jesse T."/>
            <person name="Heijnen L."/>
            <person name="Schwarz S."/>
            <person name="Scholler P."/>
            <person name="Heber S."/>
            <person name="Francs P."/>
            <person name="Bielke C."/>
            <person name="Frishman D."/>
            <person name="Haase D."/>
            <person name="Lemcke K."/>
            <person name="Mewes H.W."/>
            <person name="Stocker S."/>
            <person name="Zaccaria P."/>
            <person name="Bevan M."/>
            <person name="Wilson R.K."/>
            <person name="de la Bastide M."/>
            <person name="Habermann K."/>
            <person name="Parnell L."/>
            <person name="Dedhia N."/>
            <person name="Gnoj L."/>
            <person name="Schutz K."/>
            <person name="Huang E."/>
            <person name="Spiegel L."/>
            <person name="Sehkon M."/>
            <person name="Murray J."/>
            <person name="Sheet P."/>
            <person name="Cordes M."/>
            <person name="Abu-Threideh J."/>
            <person name="Stoneking T."/>
            <person name="Kalicki J."/>
            <person name="Graves T."/>
            <person name="Harmon G."/>
            <person name="Edwards J."/>
            <person name="Latreille P."/>
            <person name="Courtney L."/>
            <person name="Cloud J."/>
            <person name="Abbott A."/>
            <person name="Scott K."/>
            <person name="Johnson D."/>
            <person name="Minx P."/>
            <person name="Bentley D."/>
            <person name="Fulton B."/>
            <person name="Miller N."/>
            <person name="Greco T."/>
            <person name="Kemp K."/>
            <person name="Kramer J."/>
            <person name="Fulton L."/>
            <person name="Mardis E."/>
            <person name="Dante M."/>
            <person name="Pepin K."/>
            <person name="Hillier L."/>
            <person name="Nelson J."/>
            <person name="Spieth J."/>
            <person name="Ryan E."/>
            <person name="Andrews S."/>
            <person name="Geisel C."/>
            <person name="Layman D."/>
            <person name="Du H."/>
            <person name="Ali J."/>
            <person name="Berghoff A."/>
            <person name="Jones K."/>
            <person name="Drone K."/>
            <person name="Cotton M."/>
            <person name="Joshu C."/>
            <person name="Antonoiu B."/>
            <person name="Zidanic M."/>
            <person name="Strong C."/>
            <person name="Sun H."/>
            <person name="Lamar B."/>
            <person name="Yordan C."/>
            <person name="Ma P."/>
            <person name="Zhong J."/>
            <person name="Preston R."/>
            <person name="Vil D."/>
            <person name="Shekher M."/>
            <person name="Matero A."/>
            <person name="Shah R."/>
            <person name="Swaby I.K."/>
            <person name="O'Shaughnessy A."/>
            <person name="Rodriguez M."/>
            <person name="Hoffmann J."/>
            <person name="Till S."/>
            <person name="Granat S."/>
            <person name="Shohdy N."/>
            <person name="Hasegawa A."/>
            <person name="Hameed A."/>
            <person name="Lodhi M."/>
            <person name="Johnson A."/>
            <person name="Chen E."/>
            <person name="Marra M."/>
            <person name="Martienssen R."/>
            <person name="McCombie W.R."/>
        </authorList>
    </citation>
    <scope>NUCLEOTIDE SEQUENCE [LARGE SCALE GENOMIC DNA]</scope>
    <source>
        <strain>cv. Columbia</strain>
    </source>
</reference>